<gene>
    <name evidence="2" type="ORF">TNIN_189231</name>
</gene>
<name>A0A8X6WNT3_9ARAC</name>
<dbReference type="EMBL" id="BMAV01000931">
    <property type="protein sequence ID" value="GFY38573.1"/>
    <property type="molecule type" value="Genomic_DNA"/>
</dbReference>
<reference evidence="2" key="1">
    <citation type="submission" date="2020-08" db="EMBL/GenBank/DDBJ databases">
        <title>Multicomponent nature underlies the extraordinary mechanical properties of spider dragline silk.</title>
        <authorList>
            <person name="Kono N."/>
            <person name="Nakamura H."/>
            <person name="Mori M."/>
            <person name="Yoshida Y."/>
            <person name="Ohtoshi R."/>
            <person name="Malay A.D."/>
            <person name="Moran D.A.P."/>
            <person name="Tomita M."/>
            <person name="Numata K."/>
            <person name="Arakawa K."/>
        </authorList>
    </citation>
    <scope>NUCLEOTIDE SEQUENCE</scope>
</reference>
<evidence type="ECO:0000313" key="3">
    <source>
        <dbReference type="Proteomes" id="UP000886998"/>
    </source>
</evidence>
<sequence>MKNNSADVPKCSNVLERETSVYNHILNKISMTGIRYPSPTCPTQVASDPCHATPGQKVNLIGDLVSVLFQLVAFMPQFGSRIVAPSGARRRSAGARAPSWLNTDCMGQHPSTLEANLVVLIYRLNRDAPQIAGGRREAQGLGPQLGGAPLPAPDQTQLRAAATTAEQFRHHTDRPADIVPPPPAPATAAAQPPAPPPTGIVFVDLLLLKGLQSCHGRTISPPSQQRGPEVLEHRLPEGESYRAFGKGIWRGPRRRTTWSRRRSTEVQRHWTYDGQALHTLHWVSFLKLVL</sequence>
<feature type="region of interest" description="Disordered" evidence="1">
    <location>
        <begin position="161"/>
        <end position="195"/>
    </location>
</feature>
<dbReference type="Proteomes" id="UP000886998">
    <property type="component" value="Unassembled WGS sequence"/>
</dbReference>
<protein>
    <submittedName>
        <fullName evidence="2">Uncharacterized protein</fullName>
    </submittedName>
</protein>
<organism evidence="2 3">
    <name type="scientific">Trichonephila inaurata madagascariensis</name>
    <dbReference type="NCBI Taxonomy" id="2747483"/>
    <lineage>
        <taxon>Eukaryota</taxon>
        <taxon>Metazoa</taxon>
        <taxon>Ecdysozoa</taxon>
        <taxon>Arthropoda</taxon>
        <taxon>Chelicerata</taxon>
        <taxon>Arachnida</taxon>
        <taxon>Araneae</taxon>
        <taxon>Araneomorphae</taxon>
        <taxon>Entelegynae</taxon>
        <taxon>Araneoidea</taxon>
        <taxon>Nephilidae</taxon>
        <taxon>Trichonephila</taxon>
        <taxon>Trichonephila inaurata</taxon>
    </lineage>
</organism>
<comment type="caution">
    <text evidence="2">The sequence shown here is derived from an EMBL/GenBank/DDBJ whole genome shotgun (WGS) entry which is preliminary data.</text>
</comment>
<keyword evidence="3" id="KW-1185">Reference proteome</keyword>
<feature type="compositionally biased region" description="Basic and acidic residues" evidence="1">
    <location>
        <begin position="167"/>
        <end position="176"/>
    </location>
</feature>
<proteinExistence type="predicted"/>
<evidence type="ECO:0000256" key="1">
    <source>
        <dbReference type="SAM" id="MobiDB-lite"/>
    </source>
</evidence>
<dbReference type="AlphaFoldDB" id="A0A8X6WNT3"/>
<accession>A0A8X6WNT3</accession>
<evidence type="ECO:0000313" key="2">
    <source>
        <dbReference type="EMBL" id="GFY38573.1"/>
    </source>
</evidence>